<evidence type="ECO:0000259" key="16">
    <source>
        <dbReference type="Pfam" id="PF02875"/>
    </source>
</evidence>
<evidence type="ECO:0000256" key="10">
    <source>
        <dbReference type="ARBA" id="ARBA00022984"/>
    </source>
</evidence>
<dbReference type="GO" id="GO:0051301">
    <property type="term" value="P:cell division"/>
    <property type="evidence" value="ECO:0007669"/>
    <property type="project" value="UniProtKB-KW"/>
</dbReference>
<dbReference type="SUPFAM" id="SSF53623">
    <property type="entry name" value="MurD-like peptide ligases, catalytic domain"/>
    <property type="match status" value="1"/>
</dbReference>
<keyword evidence="5 14" id="KW-0436">Ligase</keyword>
<evidence type="ECO:0000256" key="7">
    <source>
        <dbReference type="ARBA" id="ARBA00022741"/>
    </source>
</evidence>
<dbReference type="Pfam" id="PF01225">
    <property type="entry name" value="Mur_ligase"/>
    <property type="match status" value="1"/>
</dbReference>
<evidence type="ECO:0000256" key="1">
    <source>
        <dbReference type="ARBA" id="ARBA00004496"/>
    </source>
</evidence>
<evidence type="ECO:0000256" key="8">
    <source>
        <dbReference type="ARBA" id="ARBA00022840"/>
    </source>
</evidence>
<evidence type="ECO:0000256" key="3">
    <source>
        <dbReference type="ARBA" id="ARBA00012211"/>
    </source>
</evidence>
<evidence type="ECO:0000256" key="6">
    <source>
        <dbReference type="ARBA" id="ARBA00022618"/>
    </source>
</evidence>
<gene>
    <name evidence="14 18" type="primary">murC</name>
    <name evidence="18" type="ORF">HMPREF0872_00700</name>
</gene>
<dbReference type="EC" id="6.3.2.8" evidence="3 14"/>
<evidence type="ECO:0000256" key="14">
    <source>
        <dbReference type="HAMAP-Rule" id="MF_00046"/>
    </source>
</evidence>
<keyword evidence="12 14" id="KW-0961">Cell wall biogenesis/degradation</keyword>
<feature type="domain" description="Mur ligase N-terminal catalytic" evidence="15">
    <location>
        <begin position="7"/>
        <end position="100"/>
    </location>
</feature>
<dbReference type="GO" id="GO:0009252">
    <property type="term" value="P:peptidoglycan biosynthetic process"/>
    <property type="evidence" value="ECO:0007669"/>
    <property type="project" value="UniProtKB-UniRule"/>
</dbReference>
<dbReference type="InterPro" id="IPR050061">
    <property type="entry name" value="MurCDEF_pg_biosynth"/>
</dbReference>
<evidence type="ECO:0000256" key="9">
    <source>
        <dbReference type="ARBA" id="ARBA00022960"/>
    </source>
</evidence>
<feature type="binding site" evidence="14">
    <location>
        <begin position="112"/>
        <end position="118"/>
    </location>
    <ligand>
        <name>ATP</name>
        <dbReference type="ChEBI" id="CHEBI:30616"/>
    </ligand>
</feature>
<dbReference type="GO" id="GO:0005737">
    <property type="term" value="C:cytoplasm"/>
    <property type="evidence" value="ECO:0007669"/>
    <property type="project" value="UniProtKB-SubCell"/>
</dbReference>
<feature type="domain" description="Mur ligase central" evidence="17">
    <location>
        <begin position="110"/>
        <end position="290"/>
    </location>
</feature>
<keyword evidence="7 14" id="KW-0547">Nucleotide-binding</keyword>
<dbReference type="RefSeq" id="WP_028257400.1">
    <property type="nucleotide sequence ID" value="NZ_JRNT01000005.1"/>
</dbReference>
<dbReference type="SUPFAM" id="SSF51984">
    <property type="entry name" value="MurCD N-terminal domain"/>
    <property type="match status" value="1"/>
</dbReference>
<keyword evidence="9 14" id="KW-0133">Cell shape</keyword>
<dbReference type="Gene3D" id="3.40.50.720">
    <property type="entry name" value="NAD(P)-binding Rossmann-like Domain"/>
    <property type="match status" value="1"/>
</dbReference>
<dbReference type="AlphaFoldDB" id="A0A096CS29"/>
<dbReference type="NCBIfam" id="TIGR01082">
    <property type="entry name" value="murC"/>
    <property type="match status" value="1"/>
</dbReference>
<comment type="pathway">
    <text evidence="2 14">Cell wall biogenesis; peptidoglycan biosynthesis.</text>
</comment>
<dbReference type="Pfam" id="PF08245">
    <property type="entry name" value="Mur_ligase_M"/>
    <property type="match status" value="1"/>
</dbReference>
<comment type="similarity">
    <text evidence="14">Belongs to the MurCDEF family.</text>
</comment>
<protein>
    <recommendedName>
        <fullName evidence="3 14">UDP-N-acetylmuramate--L-alanine ligase</fullName>
        <ecNumber evidence="3 14">6.3.2.8</ecNumber>
    </recommendedName>
    <alternativeName>
        <fullName evidence="14">UDP-N-acetylmuramoyl-L-alanine synthetase</fullName>
    </alternativeName>
</protein>
<dbReference type="Gene3D" id="3.40.1190.10">
    <property type="entry name" value="Mur-like, catalytic domain"/>
    <property type="match status" value="1"/>
</dbReference>
<dbReference type="GO" id="GO:0071555">
    <property type="term" value="P:cell wall organization"/>
    <property type="evidence" value="ECO:0007669"/>
    <property type="project" value="UniProtKB-KW"/>
</dbReference>
<proteinExistence type="inferred from homology"/>
<accession>A0A096CS29</accession>
<evidence type="ECO:0000259" key="17">
    <source>
        <dbReference type="Pfam" id="PF08245"/>
    </source>
</evidence>
<evidence type="ECO:0000256" key="5">
    <source>
        <dbReference type="ARBA" id="ARBA00022598"/>
    </source>
</evidence>
<evidence type="ECO:0000259" key="15">
    <source>
        <dbReference type="Pfam" id="PF01225"/>
    </source>
</evidence>
<keyword evidence="19" id="KW-1185">Reference proteome</keyword>
<evidence type="ECO:0000313" key="19">
    <source>
        <dbReference type="Proteomes" id="UP000029628"/>
    </source>
</evidence>
<dbReference type="InterPro" id="IPR004101">
    <property type="entry name" value="Mur_ligase_C"/>
</dbReference>
<dbReference type="InterPro" id="IPR036615">
    <property type="entry name" value="Mur_ligase_C_dom_sf"/>
</dbReference>
<dbReference type="Proteomes" id="UP000029628">
    <property type="component" value="Unassembled WGS sequence"/>
</dbReference>
<keyword evidence="11 14" id="KW-0131">Cell cycle</keyword>
<sequence>MLDGIHKIHLIGIAGSGMNAIANILICKGYDVTGSDIKESPIIDKFRSMGATIHIGHDASYIDGVDAVVRSTAIHDDNPEIVAAKQAGIPILHRSDIVKAVIDVTKGIAVAGAHGKTTTTSMLGQIFCEANIDPTIIIGGQVDYLDNASSRLGKGDISIAEADESDGSFLKLNPQTIVITNIENDHMDYYGTMDNLLQAFCKFIEKLPRSGQAIVCGDNPNIQHVMPKVQRDFITYGTSEYNTYIAKNIHYVDSTLMYDVVHDNVTVARIQLRVPGKHNVLNSLAAFVVAHVVYGVDITVIQKALSKFIGAKRRFETKGHVAGVWVVDDYAHHPTEIEATLKAAKELEKHRVICVFQPHRFTRTSLLLKEFARAFNAADEIYMTDIYSAGEEPIPGIDGHSIPNMIEKESHRKVNYISNIEDVPSILKNVVRPNDLVITMGAGTINQYGPKLLALLEEGL</sequence>
<dbReference type="HAMAP" id="MF_00046">
    <property type="entry name" value="MurC"/>
    <property type="match status" value="1"/>
</dbReference>
<evidence type="ECO:0000256" key="12">
    <source>
        <dbReference type="ARBA" id="ARBA00023316"/>
    </source>
</evidence>
<feature type="domain" description="Mur ligase C-terminal" evidence="16">
    <location>
        <begin position="313"/>
        <end position="443"/>
    </location>
</feature>
<dbReference type="GO" id="GO:0008763">
    <property type="term" value="F:UDP-N-acetylmuramate-L-alanine ligase activity"/>
    <property type="evidence" value="ECO:0007669"/>
    <property type="project" value="UniProtKB-UniRule"/>
</dbReference>
<dbReference type="PANTHER" id="PTHR43445">
    <property type="entry name" value="UDP-N-ACETYLMURAMATE--L-ALANINE LIGASE-RELATED"/>
    <property type="match status" value="1"/>
</dbReference>
<comment type="function">
    <text evidence="14">Cell wall formation.</text>
</comment>
<dbReference type="InterPro" id="IPR000713">
    <property type="entry name" value="Mur_ligase_N"/>
</dbReference>
<dbReference type="InterPro" id="IPR013221">
    <property type="entry name" value="Mur_ligase_cen"/>
</dbReference>
<keyword evidence="6 14" id="KW-0132">Cell division</keyword>
<evidence type="ECO:0000256" key="2">
    <source>
        <dbReference type="ARBA" id="ARBA00004752"/>
    </source>
</evidence>
<comment type="catalytic activity">
    <reaction evidence="13 14">
        <text>UDP-N-acetyl-alpha-D-muramate + L-alanine + ATP = UDP-N-acetyl-alpha-D-muramoyl-L-alanine + ADP + phosphate + H(+)</text>
        <dbReference type="Rhea" id="RHEA:23372"/>
        <dbReference type="ChEBI" id="CHEBI:15378"/>
        <dbReference type="ChEBI" id="CHEBI:30616"/>
        <dbReference type="ChEBI" id="CHEBI:43474"/>
        <dbReference type="ChEBI" id="CHEBI:57972"/>
        <dbReference type="ChEBI" id="CHEBI:70757"/>
        <dbReference type="ChEBI" id="CHEBI:83898"/>
        <dbReference type="ChEBI" id="CHEBI:456216"/>
        <dbReference type="EC" id="6.3.2.8"/>
    </reaction>
</comment>
<dbReference type="InterPro" id="IPR036565">
    <property type="entry name" value="Mur-like_cat_sf"/>
</dbReference>
<dbReference type="GO" id="GO:0005524">
    <property type="term" value="F:ATP binding"/>
    <property type="evidence" value="ECO:0007669"/>
    <property type="project" value="UniProtKB-UniRule"/>
</dbReference>
<dbReference type="Gene3D" id="3.90.190.20">
    <property type="entry name" value="Mur ligase, C-terminal domain"/>
    <property type="match status" value="1"/>
</dbReference>
<name>A0A096CS29_9FIRM</name>
<evidence type="ECO:0000256" key="13">
    <source>
        <dbReference type="ARBA" id="ARBA00047833"/>
    </source>
</evidence>
<dbReference type="eggNOG" id="COG0773">
    <property type="taxonomic scope" value="Bacteria"/>
</dbReference>
<dbReference type="PANTHER" id="PTHR43445:SF3">
    <property type="entry name" value="UDP-N-ACETYLMURAMATE--L-ALANINE LIGASE"/>
    <property type="match status" value="1"/>
</dbReference>
<comment type="subcellular location">
    <subcellularLocation>
        <location evidence="1 14">Cytoplasm</location>
    </subcellularLocation>
</comment>
<keyword evidence="8 14" id="KW-0067">ATP-binding</keyword>
<dbReference type="InterPro" id="IPR005758">
    <property type="entry name" value="UDP-N-AcMur_Ala_ligase_MurC"/>
</dbReference>
<dbReference type="UniPathway" id="UPA00219"/>
<evidence type="ECO:0000256" key="11">
    <source>
        <dbReference type="ARBA" id="ARBA00023306"/>
    </source>
</evidence>
<keyword evidence="4 14" id="KW-0963">Cytoplasm</keyword>
<dbReference type="SUPFAM" id="SSF53244">
    <property type="entry name" value="MurD-like peptide ligases, peptide-binding domain"/>
    <property type="match status" value="1"/>
</dbReference>
<comment type="caution">
    <text evidence="18">The sequence shown here is derived from an EMBL/GenBank/DDBJ whole genome shotgun (WGS) entry which is preliminary data.</text>
</comment>
<dbReference type="Pfam" id="PF02875">
    <property type="entry name" value="Mur_ligase_C"/>
    <property type="match status" value="1"/>
</dbReference>
<keyword evidence="10 14" id="KW-0573">Peptidoglycan synthesis</keyword>
<evidence type="ECO:0000313" key="18">
    <source>
        <dbReference type="EMBL" id="KGF48149.1"/>
    </source>
</evidence>
<dbReference type="EMBL" id="JRNT01000005">
    <property type="protein sequence ID" value="KGF48149.1"/>
    <property type="molecule type" value="Genomic_DNA"/>
</dbReference>
<dbReference type="GO" id="GO:0008360">
    <property type="term" value="P:regulation of cell shape"/>
    <property type="evidence" value="ECO:0007669"/>
    <property type="project" value="UniProtKB-KW"/>
</dbReference>
<evidence type="ECO:0000256" key="4">
    <source>
        <dbReference type="ARBA" id="ARBA00022490"/>
    </source>
</evidence>
<organism evidence="18 19">
    <name type="scientific">Veillonella montpellierensis DNF00314</name>
    <dbReference type="NCBI Taxonomy" id="1401067"/>
    <lineage>
        <taxon>Bacteria</taxon>
        <taxon>Bacillati</taxon>
        <taxon>Bacillota</taxon>
        <taxon>Negativicutes</taxon>
        <taxon>Veillonellales</taxon>
        <taxon>Veillonellaceae</taxon>
        <taxon>Veillonella</taxon>
    </lineage>
</organism>
<reference evidence="18 19" key="1">
    <citation type="submission" date="2014-07" db="EMBL/GenBank/DDBJ databases">
        <authorList>
            <person name="McCorrison J."/>
            <person name="Sanka R."/>
            <person name="Torralba M."/>
            <person name="Gillis M."/>
            <person name="Haft D.H."/>
            <person name="Methe B."/>
            <person name="Sutton G."/>
            <person name="Nelson K.E."/>
        </authorList>
    </citation>
    <scope>NUCLEOTIDE SEQUENCE [LARGE SCALE GENOMIC DNA]</scope>
    <source>
        <strain evidence="18 19">DNF00314</strain>
    </source>
</reference>